<sequence>MGNAFGFLLGDTSRLFRQYFEKMIAENGLGLTPGEVRALGFVIRFRGSRQAILAERMGVEPMTLSAYLDRLEARQLIRRAMDPNDRRAKLIEPTDEAFRIMRELDPLFDRIYAFATQGLSADQIQVAGEVLRAIRANLSNDPQLEEPINLLCTTAPKPDAAA</sequence>
<evidence type="ECO:0000259" key="4">
    <source>
        <dbReference type="PROSITE" id="PS50995"/>
    </source>
</evidence>
<dbReference type="InterPro" id="IPR036388">
    <property type="entry name" value="WH-like_DNA-bd_sf"/>
</dbReference>
<reference evidence="5 6" key="1">
    <citation type="submission" date="2020-08" db="EMBL/GenBank/DDBJ databases">
        <title>Genomic Encyclopedia of Type Strains, Phase IV (KMG-IV): sequencing the most valuable type-strain genomes for metagenomic binning, comparative biology and taxonomic classification.</title>
        <authorList>
            <person name="Goeker M."/>
        </authorList>
    </citation>
    <scope>NUCLEOTIDE SEQUENCE [LARGE SCALE GENOMIC DNA]</scope>
    <source>
        <strain evidence="5 6">DSM 25024</strain>
    </source>
</reference>
<dbReference type="Proteomes" id="UP000531216">
    <property type="component" value="Unassembled WGS sequence"/>
</dbReference>
<feature type="domain" description="HTH marR-type" evidence="4">
    <location>
        <begin position="2"/>
        <end position="136"/>
    </location>
</feature>
<dbReference type="GO" id="GO:0006950">
    <property type="term" value="P:response to stress"/>
    <property type="evidence" value="ECO:0007669"/>
    <property type="project" value="TreeGrafter"/>
</dbReference>
<dbReference type="PRINTS" id="PR00598">
    <property type="entry name" value="HTHMARR"/>
</dbReference>
<dbReference type="InterPro" id="IPR000835">
    <property type="entry name" value="HTH_MarR-typ"/>
</dbReference>
<evidence type="ECO:0000256" key="2">
    <source>
        <dbReference type="ARBA" id="ARBA00023125"/>
    </source>
</evidence>
<dbReference type="SMART" id="SM00347">
    <property type="entry name" value="HTH_MARR"/>
    <property type="match status" value="1"/>
</dbReference>
<evidence type="ECO:0000313" key="6">
    <source>
        <dbReference type="Proteomes" id="UP000531216"/>
    </source>
</evidence>
<evidence type="ECO:0000256" key="1">
    <source>
        <dbReference type="ARBA" id="ARBA00023015"/>
    </source>
</evidence>
<dbReference type="PROSITE" id="PS50995">
    <property type="entry name" value="HTH_MARR_2"/>
    <property type="match status" value="1"/>
</dbReference>
<protein>
    <submittedName>
        <fullName evidence="5">DNA-binding MarR family transcriptional regulator</fullName>
    </submittedName>
</protein>
<evidence type="ECO:0000313" key="5">
    <source>
        <dbReference type="EMBL" id="MBB3934016.1"/>
    </source>
</evidence>
<dbReference type="PANTHER" id="PTHR33164:SF64">
    <property type="entry name" value="TRANSCRIPTIONAL REGULATOR SLYA"/>
    <property type="match status" value="1"/>
</dbReference>
<dbReference type="RefSeq" id="WP_090961598.1">
    <property type="nucleotide sequence ID" value="NZ_FOOA01000004.1"/>
</dbReference>
<dbReference type="Gene3D" id="1.10.10.10">
    <property type="entry name" value="Winged helix-like DNA-binding domain superfamily/Winged helix DNA-binding domain"/>
    <property type="match status" value="1"/>
</dbReference>
<evidence type="ECO:0000256" key="3">
    <source>
        <dbReference type="ARBA" id="ARBA00023163"/>
    </source>
</evidence>
<comment type="caution">
    <text evidence="5">The sequence shown here is derived from an EMBL/GenBank/DDBJ whole genome shotgun (WGS) entry which is preliminary data.</text>
</comment>
<dbReference type="EMBL" id="JACIDO010000001">
    <property type="protein sequence ID" value="MBB3934016.1"/>
    <property type="molecule type" value="Genomic_DNA"/>
</dbReference>
<keyword evidence="1" id="KW-0805">Transcription regulation</keyword>
<gene>
    <name evidence="5" type="ORF">GGR05_000127</name>
</gene>
<accession>A0A7W6BUK9</accession>
<dbReference type="PANTHER" id="PTHR33164">
    <property type="entry name" value="TRANSCRIPTIONAL REGULATOR, MARR FAMILY"/>
    <property type="match status" value="1"/>
</dbReference>
<dbReference type="Pfam" id="PF12802">
    <property type="entry name" value="MarR_2"/>
    <property type="match status" value="1"/>
</dbReference>
<keyword evidence="2 5" id="KW-0238">DNA-binding</keyword>
<proteinExistence type="predicted"/>
<dbReference type="GO" id="GO:0003677">
    <property type="term" value="F:DNA binding"/>
    <property type="evidence" value="ECO:0007669"/>
    <property type="project" value="UniProtKB-KW"/>
</dbReference>
<dbReference type="AlphaFoldDB" id="A0A7W6BUK9"/>
<keyword evidence="6" id="KW-1185">Reference proteome</keyword>
<name>A0A7W6BUK9_9HYPH</name>
<dbReference type="OrthoDB" id="582199at2"/>
<dbReference type="InterPro" id="IPR039422">
    <property type="entry name" value="MarR/SlyA-like"/>
</dbReference>
<keyword evidence="3" id="KW-0804">Transcription</keyword>
<dbReference type="GO" id="GO:0003700">
    <property type="term" value="F:DNA-binding transcription factor activity"/>
    <property type="evidence" value="ECO:0007669"/>
    <property type="project" value="InterPro"/>
</dbReference>
<dbReference type="SUPFAM" id="SSF46785">
    <property type="entry name" value="Winged helix' DNA-binding domain"/>
    <property type="match status" value="1"/>
</dbReference>
<dbReference type="InterPro" id="IPR036390">
    <property type="entry name" value="WH_DNA-bd_sf"/>
</dbReference>
<organism evidence="5 6">
    <name type="scientific">Aureimonas phyllosphaerae</name>
    <dbReference type="NCBI Taxonomy" id="1166078"/>
    <lineage>
        <taxon>Bacteria</taxon>
        <taxon>Pseudomonadati</taxon>
        <taxon>Pseudomonadota</taxon>
        <taxon>Alphaproteobacteria</taxon>
        <taxon>Hyphomicrobiales</taxon>
        <taxon>Aurantimonadaceae</taxon>
        <taxon>Aureimonas</taxon>
    </lineage>
</organism>